<keyword evidence="2" id="KW-1185">Reference proteome</keyword>
<dbReference type="Proteomes" id="UP000277204">
    <property type="component" value="Unassembled WGS sequence"/>
</dbReference>
<evidence type="ECO:0000313" key="2">
    <source>
        <dbReference type="Proteomes" id="UP000277204"/>
    </source>
</evidence>
<dbReference type="EMBL" id="UZAI01022953">
    <property type="protein sequence ID" value="VDP58825.1"/>
    <property type="molecule type" value="Genomic_DNA"/>
</dbReference>
<reference evidence="1 2" key="1">
    <citation type="submission" date="2018-11" db="EMBL/GenBank/DDBJ databases">
        <authorList>
            <consortium name="Pathogen Informatics"/>
        </authorList>
    </citation>
    <scope>NUCLEOTIDE SEQUENCE [LARGE SCALE GENOMIC DNA]</scope>
    <source>
        <strain evidence="1 2">Zambia</strain>
    </source>
</reference>
<dbReference type="AlphaFoldDB" id="A0A3P8FVE6"/>
<protein>
    <submittedName>
        <fullName evidence="1">Uncharacterized protein</fullName>
    </submittedName>
</protein>
<organism evidence="1 2">
    <name type="scientific">Schistosoma margrebowiei</name>
    <dbReference type="NCBI Taxonomy" id="48269"/>
    <lineage>
        <taxon>Eukaryota</taxon>
        <taxon>Metazoa</taxon>
        <taxon>Spiralia</taxon>
        <taxon>Lophotrochozoa</taxon>
        <taxon>Platyhelminthes</taxon>
        <taxon>Trematoda</taxon>
        <taxon>Digenea</taxon>
        <taxon>Strigeidida</taxon>
        <taxon>Schistosomatoidea</taxon>
        <taxon>Schistosomatidae</taxon>
        <taxon>Schistosoma</taxon>
    </lineage>
</organism>
<sequence>MVKIKYYYHHSQIYKNNVNQFHQLLVVEEVFLKQFVEDLHY</sequence>
<accession>A0A3P8FVE6</accession>
<gene>
    <name evidence="1" type="ORF">SMRZ_LOCUS26172</name>
</gene>
<name>A0A3P8FVE6_9TREM</name>
<proteinExistence type="predicted"/>
<evidence type="ECO:0000313" key="1">
    <source>
        <dbReference type="EMBL" id="VDP58825.1"/>
    </source>
</evidence>